<gene>
    <name evidence="1" type="ORF">Air01nite_72470</name>
</gene>
<name>A0ABQ4CEE9_9ACTN</name>
<dbReference type="Proteomes" id="UP000624325">
    <property type="component" value="Unassembled WGS sequence"/>
</dbReference>
<dbReference type="EMBL" id="BONC01000090">
    <property type="protein sequence ID" value="GIF61152.1"/>
    <property type="molecule type" value="Genomic_DNA"/>
</dbReference>
<reference evidence="1 2" key="1">
    <citation type="submission" date="2021-01" db="EMBL/GenBank/DDBJ databases">
        <title>Whole genome shotgun sequence of Asanoa iriomotensis NBRC 100142.</title>
        <authorList>
            <person name="Komaki H."/>
            <person name="Tamura T."/>
        </authorList>
    </citation>
    <scope>NUCLEOTIDE SEQUENCE [LARGE SCALE GENOMIC DNA]</scope>
    <source>
        <strain evidence="1 2">NBRC 100142</strain>
    </source>
</reference>
<proteinExistence type="predicted"/>
<sequence length="80" mass="9298">MYAACDGWAFDHSGWNAEPELVAANAAFEGRVLERVRVTVGLRAFCEANRHRMPDQYWRDPLPRAREYVNRYLPPWATMA</sequence>
<keyword evidence="2" id="KW-1185">Reference proteome</keyword>
<organism evidence="1 2">
    <name type="scientific">Asanoa iriomotensis</name>
    <dbReference type="NCBI Taxonomy" id="234613"/>
    <lineage>
        <taxon>Bacteria</taxon>
        <taxon>Bacillati</taxon>
        <taxon>Actinomycetota</taxon>
        <taxon>Actinomycetes</taxon>
        <taxon>Micromonosporales</taxon>
        <taxon>Micromonosporaceae</taxon>
        <taxon>Asanoa</taxon>
    </lineage>
</organism>
<evidence type="ECO:0000313" key="2">
    <source>
        <dbReference type="Proteomes" id="UP000624325"/>
    </source>
</evidence>
<comment type="caution">
    <text evidence="1">The sequence shown here is derived from an EMBL/GenBank/DDBJ whole genome shotgun (WGS) entry which is preliminary data.</text>
</comment>
<evidence type="ECO:0000313" key="1">
    <source>
        <dbReference type="EMBL" id="GIF61152.1"/>
    </source>
</evidence>
<protein>
    <submittedName>
        <fullName evidence="1">Uncharacterized protein</fullName>
    </submittedName>
</protein>
<accession>A0ABQ4CEE9</accession>